<feature type="region of interest" description="Disordered" evidence="3">
    <location>
        <begin position="212"/>
        <end position="231"/>
    </location>
</feature>
<dbReference type="SUPFAM" id="SSF46689">
    <property type="entry name" value="Homeodomain-like"/>
    <property type="match status" value="1"/>
</dbReference>
<dbReference type="InterPro" id="IPR050109">
    <property type="entry name" value="HTH-type_TetR-like_transc_reg"/>
</dbReference>
<organism evidence="5 6">
    <name type="scientific">Frankia umida</name>
    <dbReference type="NCBI Taxonomy" id="573489"/>
    <lineage>
        <taxon>Bacteria</taxon>
        <taxon>Bacillati</taxon>
        <taxon>Actinomycetota</taxon>
        <taxon>Actinomycetes</taxon>
        <taxon>Frankiales</taxon>
        <taxon>Frankiaceae</taxon>
        <taxon>Frankia</taxon>
    </lineage>
</organism>
<gene>
    <name evidence="5" type="ORF">MXD59_16310</name>
</gene>
<dbReference type="RefSeq" id="WP_248825581.1">
    <property type="nucleotide sequence ID" value="NZ_JALKFT010000016.1"/>
</dbReference>
<dbReference type="EMBL" id="JALKFT010000016">
    <property type="protein sequence ID" value="MCK9877320.1"/>
    <property type="molecule type" value="Genomic_DNA"/>
</dbReference>
<dbReference type="PRINTS" id="PR00455">
    <property type="entry name" value="HTHTETR"/>
</dbReference>
<dbReference type="PANTHER" id="PTHR30055">
    <property type="entry name" value="HTH-TYPE TRANSCRIPTIONAL REGULATOR RUTR"/>
    <property type="match status" value="1"/>
</dbReference>
<dbReference type="Proteomes" id="UP001201873">
    <property type="component" value="Unassembled WGS sequence"/>
</dbReference>
<dbReference type="PROSITE" id="PS50977">
    <property type="entry name" value="HTH_TETR_2"/>
    <property type="match status" value="1"/>
</dbReference>
<dbReference type="Gene3D" id="1.10.357.10">
    <property type="entry name" value="Tetracycline Repressor, domain 2"/>
    <property type="match status" value="1"/>
</dbReference>
<dbReference type="InterPro" id="IPR009057">
    <property type="entry name" value="Homeodomain-like_sf"/>
</dbReference>
<reference evidence="5 6" key="1">
    <citation type="submission" date="2022-04" db="EMBL/GenBank/DDBJ databases">
        <title>Genome diversity in the genus Frankia.</title>
        <authorList>
            <person name="Carlos-Shanley C."/>
            <person name="Hahn D."/>
        </authorList>
    </citation>
    <scope>NUCLEOTIDE SEQUENCE [LARGE SCALE GENOMIC DNA]</scope>
    <source>
        <strain evidence="5 6">Ag45/Mut15</strain>
    </source>
</reference>
<evidence type="ECO:0000259" key="4">
    <source>
        <dbReference type="PROSITE" id="PS50977"/>
    </source>
</evidence>
<dbReference type="PANTHER" id="PTHR30055:SF146">
    <property type="entry name" value="HTH-TYPE TRANSCRIPTIONAL DUAL REGULATOR CECR"/>
    <property type="match status" value="1"/>
</dbReference>
<proteinExistence type="predicted"/>
<name>A0ABT0K0I5_9ACTN</name>
<sequence>MRAGRVYDNRSRQAGAGRTRQRVLAAARASFLAHGYARTTIRTVAAAAGVSQETVYKRFEGKAGLLKAVYDVTLAGDDEPISFIDRPESKAFRAARGALDSAHAYAAMAAGVSGRISDLMDIVFQARGGDPDLEAFAATIDQERLFGATAAVRHWSELGLLRDDLPADTARDILWMYISPSVDGMLRQRGWTRPDYQTWLARTLLATLLRPDPAPLAGDPPADGTLADGTLADGTLADGTAADGVPVSSPTLGAV</sequence>
<keyword evidence="6" id="KW-1185">Reference proteome</keyword>
<dbReference type="Pfam" id="PF00440">
    <property type="entry name" value="TetR_N"/>
    <property type="match status" value="1"/>
</dbReference>
<evidence type="ECO:0000313" key="5">
    <source>
        <dbReference type="EMBL" id="MCK9877320.1"/>
    </source>
</evidence>
<evidence type="ECO:0000313" key="6">
    <source>
        <dbReference type="Proteomes" id="UP001201873"/>
    </source>
</evidence>
<dbReference type="InterPro" id="IPR001647">
    <property type="entry name" value="HTH_TetR"/>
</dbReference>
<evidence type="ECO:0000256" key="3">
    <source>
        <dbReference type="SAM" id="MobiDB-lite"/>
    </source>
</evidence>
<keyword evidence="1 2" id="KW-0238">DNA-binding</keyword>
<feature type="domain" description="HTH tetR-type" evidence="4">
    <location>
        <begin position="17"/>
        <end position="77"/>
    </location>
</feature>
<feature type="DNA-binding region" description="H-T-H motif" evidence="2">
    <location>
        <begin position="40"/>
        <end position="59"/>
    </location>
</feature>
<comment type="caution">
    <text evidence="5">The sequence shown here is derived from an EMBL/GenBank/DDBJ whole genome shotgun (WGS) entry which is preliminary data.</text>
</comment>
<protein>
    <submittedName>
        <fullName evidence="5">TetR/AcrR family transcriptional regulator</fullName>
    </submittedName>
</protein>
<evidence type="ECO:0000256" key="1">
    <source>
        <dbReference type="ARBA" id="ARBA00023125"/>
    </source>
</evidence>
<evidence type="ECO:0000256" key="2">
    <source>
        <dbReference type="PROSITE-ProRule" id="PRU00335"/>
    </source>
</evidence>
<accession>A0ABT0K0I5</accession>